<dbReference type="PANTHER" id="PTHR30514">
    <property type="entry name" value="GLUCOKINASE"/>
    <property type="match status" value="1"/>
</dbReference>
<dbReference type="InterPro" id="IPR001347">
    <property type="entry name" value="SIS_dom"/>
</dbReference>
<dbReference type="InterPro" id="IPR000281">
    <property type="entry name" value="HTH_RpiR"/>
</dbReference>
<dbReference type="InterPro" id="IPR046348">
    <property type="entry name" value="SIS_dom_sf"/>
</dbReference>
<keyword evidence="1" id="KW-0805">Transcription regulation</keyword>
<dbReference type="InterPro" id="IPR036388">
    <property type="entry name" value="WH-like_DNA-bd_sf"/>
</dbReference>
<dbReference type="RefSeq" id="WP_026825182.1">
    <property type="nucleotide sequence ID" value="NZ_CP118099.1"/>
</dbReference>
<dbReference type="SUPFAM" id="SSF53697">
    <property type="entry name" value="SIS domain"/>
    <property type="match status" value="1"/>
</dbReference>
<dbReference type="Pfam" id="PF01418">
    <property type="entry name" value="HTH_6"/>
    <property type="match status" value="1"/>
</dbReference>
<reference evidence="6 7" key="1">
    <citation type="submission" date="2023-02" db="EMBL/GenBank/DDBJ databases">
        <title>A bacterium isolated from plastisphere.</title>
        <authorList>
            <person name="Sun Y."/>
        </authorList>
    </citation>
    <scope>NUCLEOTIDE SEQUENCE [LARGE SCALE GENOMIC DNA]</scope>
    <source>
        <strain evidence="7">a-1</strain>
    </source>
</reference>
<evidence type="ECO:0000256" key="1">
    <source>
        <dbReference type="ARBA" id="ARBA00023015"/>
    </source>
</evidence>
<feature type="domain" description="SIS" evidence="5">
    <location>
        <begin position="108"/>
        <end position="245"/>
    </location>
</feature>
<feature type="domain" description="HTH rpiR-type" evidence="4">
    <location>
        <begin position="2"/>
        <end position="78"/>
    </location>
</feature>
<evidence type="ECO:0000256" key="2">
    <source>
        <dbReference type="ARBA" id="ARBA00023125"/>
    </source>
</evidence>
<dbReference type="PROSITE" id="PS51464">
    <property type="entry name" value="SIS"/>
    <property type="match status" value="1"/>
</dbReference>
<evidence type="ECO:0000259" key="4">
    <source>
        <dbReference type="PROSITE" id="PS51071"/>
    </source>
</evidence>
<keyword evidence="7" id="KW-1185">Reference proteome</keyword>
<dbReference type="SUPFAM" id="SSF46689">
    <property type="entry name" value="Homeodomain-like"/>
    <property type="match status" value="1"/>
</dbReference>
<dbReference type="Gene3D" id="1.10.10.10">
    <property type="entry name" value="Winged helix-like DNA-binding domain superfamily/Winged helix DNA-binding domain"/>
    <property type="match status" value="1"/>
</dbReference>
<keyword evidence="2" id="KW-0238">DNA-binding</keyword>
<dbReference type="CDD" id="cd05013">
    <property type="entry name" value="SIS_RpiR"/>
    <property type="match status" value="1"/>
</dbReference>
<dbReference type="Proteomes" id="UP001213680">
    <property type="component" value="Chromosome"/>
</dbReference>
<evidence type="ECO:0000259" key="5">
    <source>
        <dbReference type="PROSITE" id="PS51464"/>
    </source>
</evidence>
<dbReference type="PROSITE" id="PS51071">
    <property type="entry name" value="HTH_RPIR"/>
    <property type="match status" value="1"/>
</dbReference>
<dbReference type="Gene3D" id="3.40.50.10490">
    <property type="entry name" value="Glucose-6-phosphate isomerase like protein, domain 1"/>
    <property type="match status" value="1"/>
</dbReference>
<accession>A0ABY7WYS1</accession>
<gene>
    <name evidence="6" type="ORF">PTI97_11550</name>
</gene>
<dbReference type="InterPro" id="IPR047640">
    <property type="entry name" value="RpiR-like"/>
</dbReference>
<dbReference type="InterPro" id="IPR009057">
    <property type="entry name" value="Homeodomain-like_sf"/>
</dbReference>
<proteinExistence type="predicted"/>
<keyword evidence="3" id="KW-0804">Transcription</keyword>
<organism evidence="6 7">
    <name type="scientific">Exiguobacterium marinum</name>
    <dbReference type="NCBI Taxonomy" id="273528"/>
    <lineage>
        <taxon>Bacteria</taxon>
        <taxon>Bacillati</taxon>
        <taxon>Bacillota</taxon>
        <taxon>Bacilli</taxon>
        <taxon>Bacillales</taxon>
        <taxon>Bacillales Family XII. Incertae Sedis</taxon>
        <taxon>Exiguobacterium</taxon>
    </lineage>
</organism>
<evidence type="ECO:0000256" key="3">
    <source>
        <dbReference type="ARBA" id="ARBA00023163"/>
    </source>
</evidence>
<protein>
    <submittedName>
        <fullName evidence="6">MurR/RpiR family transcriptional regulator</fullName>
    </submittedName>
</protein>
<dbReference type="Pfam" id="PF01380">
    <property type="entry name" value="SIS"/>
    <property type="match status" value="1"/>
</dbReference>
<dbReference type="InterPro" id="IPR035472">
    <property type="entry name" value="RpiR-like_SIS"/>
</dbReference>
<dbReference type="EMBL" id="CP118099">
    <property type="protein sequence ID" value="WDH75452.1"/>
    <property type="molecule type" value="Genomic_DNA"/>
</dbReference>
<name>A0ABY7WYS1_9BACL</name>
<dbReference type="PANTHER" id="PTHR30514:SF10">
    <property type="entry name" value="MURR_RPIR FAMILY TRANSCRIPTIONAL REGULATOR"/>
    <property type="match status" value="1"/>
</dbReference>
<evidence type="ECO:0000313" key="7">
    <source>
        <dbReference type="Proteomes" id="UP001213680"/>
    </source>
</evidence>
<sequence>MGKIIATFHNEMEQLSESEKLVLYYLDNHIDDIDALTLVKLAEATRVSTTTVIRMTHKLGLEGFSDLKYKLKQMNQSKTIAYSSFIQEYIPFLTETFDQIDPIRLKRMGNIIKQAPSIFIVSVGLTKTVGEYASQRLIQANKPAMHAYESHLIDLLPNLLKPNDVVIFISMSGETQTLIQSVKKLRFTGAQLFAFTNAADSTLSQLVHFNLSTAFPTESRSGYDITPRSPLFVLIDVLIEEYLRT</sequence>
<evidence type="ECO:0000313" key="6">
    <source>
        <dbReference type="EMBL" id="WDH75452.1"/>
    </source>
</evidence>